<evidence type="ECO:0000313" key="2">
    <source>
        <dbReference type="EMBL" id="GJM64103.1"/>
    </source>
</evidence>
<dbReference type="InterPro" id="IPR050678">
    <property type="entry name" value="DNA_Partitioning_ATPase"/>
</dbReference>
<sequence length="391" mass="45256">MSLNEKIRDLLLQRKEVLKMKHLAKIANINETTLSKFTNNQRDLSEEQIESIIGYLEEFYNFDRNEVEDRAKIIAIYNNKGGVGKTTICHNIAAFFNILGSRVLLIDADPQGNLTDSVLGEEPHEAYETGEIKDLYYACESKAMDLEGKTNHDPVHVEDILIPIYPELEGQRFDIVPTFDKLERLQSSFPDIIFDQSRNLFIETLKPILGNYDYIFIDGAPDKGILGRLALGAADHVIIPVWPNQRSVKGIKNLYNMLPAQKRTDNYNLGTVMNSIFTTFKFFRDEMDAFRSNMSETLPVFDQSIRMNLHIAQASLLRVDIFRFEKFYRNEGKNVSNGYADFLQFAYELMIRLNLIDESYPYKDFKSDFKELLQNDPVKPIYVDEYEESEL</sequence>
<gene>
    <name evidence="2" type="ORF">PEDI_46550</name>
</gene>
<keyword evidence="3" id="KW-1185">Reference proteome</keyword>
<dbReference type="AlphaFoldDB" id="A0AAN4W2E7"/>
<dbReference type="Pfam" id="PF13614">
    <property type="entry name" value="AAA_31"/>
    <property type="match status" value="1"/>
</dbReference>
<dbReference type="Gene3D" id="3.40.50.300">
    <property type="entry name" value="P-loop containing nucleotide triphosphate hydrolases"/>
    <property type="match status" value="1"/>
</dbReference>
<dbReference type="EMBL" id="BQKE01000004">
    <property type="protein sequence ID" value="GJM64103.1"/>
    <property type="molecule type" value="Genomic_DNA"/>
</dbReference>
<feature type="domain" description="AAA" evidence="1">
    <location>
        <begin position="71"/>
        <end position="269"/>
    </location>
</feature>
<protein>
    <recommendedName>
        <fullName evidence="1">AAA domain-containing protein</fullName>
    </recommendedName>
</protein>
<dbReference type="Proteomes" id="UP001310022">
    <property type="component" value="Unassembled WGS sequence"/>
</dbReference>
<dbReference type="PANTHER" id="PTHR13696">
    <property type="entry name" value="P-LOOP CONTAINING NUCLEOSIDE TRIPHOSPHATE HYDROLASE"/>
    <property type="match status" value="1"/>
</dbReference>
<accession>A0AAN4W2E7</accession>
<reference evidence="2 3" key="1">
    <citation type="submission" date="2021-12" db="EMBL/GenBank/DDBJ databases">
        <title>Genome sequencing of bacteria with rrn-lacking chromosome and rrn-plasmid.</title>
        <authorList>
            <person name="Anda M."/>
            <person name="Iwasaki W."/>
        </authorList>
    </citation>
    <scope>NUCLEOTIDE SEQUENCE [LARGE SCALE GENOMIC DNA]</scope>
    <source>
        <strain evidence="2 3">NBRC 15940</strain>
    </source>
</reference>
<evidence type="ECO:0000259" key="1">
    <source>
        <dbReference type="Pfam" id="PF13614"/>
    </source>
</evidence>
<organism evidence="2 3">
    <name type="scientific">Persicobacter diffluens</name>
    <dbReference type="NCBI Taxonomy" id="981"/>
    <lineage>
        <taxon>Bacteria</taxon>
        <taxon>Pseudomonadati</taxon>
        <taxon>Bacteroidota</taxon>
        <taxon>Cytophagia</taxon>
        <taxon>Cytophagales</taxon>
        <taxon>Persicobacteraceae</taxon>
        <taxon>Persicobacter</taxon>
    </lineage>
</organism>
<dbReference type="CDD" id="cd00093">
    <property type="entry name" value="HTH_XRE"/>
    <property type="match status" value="1"/>
</dbReference>
<comment type="caution">
    <text evidence="2">The sequence shown here is derived from an EMBL/GenBank/DDBJ whole genome shotgun (WGS) entry which is preliminary data.</text>
</comment>
<dbReference type="InterPro" id="IPR025669">
    <property type="entry name" value="AAA_dom"/>
</dbReference>
<dbReference type="PANTHER" id="PTHR13696:SF99">
    <property type="entry name" value="COBYRINIC ACID AC-DIAMIDE SYNTHASE"/>
    <property type="match status" value="1"/>
</dbReference>
<dbReference type="CDD" id="cd02042">
    <property type="entry name" value="ParAB_family"/>
    <property type="match status" value="1"/>
</dbReference>
<dbReference type="RefSeq" id="WP_338239188.1">
    <property type="nucleotide sequence ID" value="NZ_BQKE01000004.1"/>
</dbReference>
<dbReference type="InterPro" id="IPR001387">
    <property type="entry name" value="Cro/C1-type_HTH"/>
</dbReference>
<name>A0AAN4W2E7_9BACT</name>
<dbReference type="InterPro" id="IPR027417">
    <property type="entry name" value="P-loop_NTPase"/>
</dbReference>
<evidence type="ECO:0000313" key="3">
    <source>
        <dbReference type="Proteomes" id="UP001310022"/>
    </source>
</evidence>
<dbReference type="SUPFAM" id="SSF52540">
    <property type="entry name" value="P-loop containing nucleoside triphosphate hydrolases"/>
    <property type="match status" value="1"/>
</dbReference>
<proteinExistence type="predicted"/>